<dbReference type="InterPro" id="IPR012675">
    <property type="entry name" value="Beta-grasp_dom_sf"/>
</dbReference>
<accession>A0A1P8WMN3</accession>
<evidence type="ECO:0000313" key="7">
    <source>
        <dbReference type="Proteomes" id="UP000187735"/>
    </source>
</evidence>
<evidence type="ECO:0000256" key="4">
    <source>
        <dbReference type="ARBA" id="ARBA00024200"/>
    </source>
</evidence>
<evidence type="ECO:0000256" key="2">
    <source>
        <dbReference type="ARBA" id="ARBA00022741"/>
    </source>
</evidence>
<dbReference type="Pfam" id="PF02597">
    <property type="entry name" value="ThiS"/>
    <property type="match status" value="1"/>
</dbReference>
<dbReference type="InterPro" id="IPR016155">
    <property type="entry name" value="Mopterin_synth/thiamin_S_b"/>
</dbReference>
<dbReference type="Proteomes" id="UP000187735">
    <property type="component" value="Chromosome"/>
</dbReference>
<name>A0A1P8WMN3_9PLAN</name>
<reference evidence="6 7" key="1">
    <citation type="journal article" date="2016" name="Front. Microbiol.">
        <title>Fuerstia marisgermanicae gen. nov., sp. nov., an Unusual Member of the Phylum Planctomycetes from the German Wadden Sea.</title>
        <authorList>
            <person name="Kohn T."/>
            <person name="Heuer A."/>
            <person name="Jogler M."/>
            <person name="Vollmers J."/>
            <person name="Boedeker C."/>
            <person name="Bunk B."/>
            <person name="Rast P."/>
            <person name="Borchert D."/>
            <person name="Glockner I."/>
            <person name="Freese H.M."/>
            <person name="Klenk H.P."/>
            <person name="Overmann J."/>
            <person name="Kaster A.K."/>
            <person name="Rohde M."/>
            <person name="Wiegand S."/>
            <person name="Jogler C."/>
        </authorList>
    </citation>
    <scope>NUCLEOTIDE SEQUENCE [LARGE SCALE GENOMIC DNA]</scope>
    <source>
        <strain evidence="6 7">NH11</strain>
    </source>
</reference>
<comment type="pathway">
    <text evidence="1">Cofactor biosynthesis; molybdopterin biosynthesis.</text>
</comment>
<dbReference type="EMBL" id="CP017641">
    <property type="protein sequence ID" value="APZ95324.1"/>
    <property type="molecule type" value="Genomic_DNA"/>
</dbReference>
<keyword evidence="7" id="KW-1185">Reference proteome</keyword>
<dbReference type="GO" id="GO:1990133">
    <property type="term" value="C:molybdopterin adenylyltransferase complex"/>
    <property type="evidence" value="ECO:0007669"/>
    <property type="project" value="TreeGrafter"/>
</dbReference>
<dbReference type="STRING" id="1891926.Fuma_04980"/>
<dbReference type="KEGG" id="fmr:Fuma_04980"/>
<evidence type="ECO:0000313" key="6">
    <source>
        <dbReference type="EMBL" id="APZ95324.1"/>
    </source>
</evidence>
<evidence type="ECO:0000256" key="1">
    <source>
        <dbReference type="ARBA" id="ARBA00005046"/>
    </source>
</evidence>
<dbReference type="UniPathway" id="UPA00344"/>
<organism evidence="6 7">
    <name type="scientific">Fuerstiella marisgermanici</name>
    <dbReference type="NCBI Taxonomy" id="1891926"/>
    <lineage>
        <taxon>Bacteria</taxon>
        <taxon>Pseudomonadati</taxon>
        <taxon>Planctomycetota</taxon>
        <taxon>Planctomycetia</taxon>
        <taxon>Planctomycetales</taxon>
        <taxon>Planctomycetaceae</taxon>
        <taxon>Fuerstiella</taxon>
    </lineage>
</organism>
<sequence>MGIFDVMKVEIHLFAAARDAAGRSPVEVVISEDASVADLRAALVQSIPELKPLQASLLVAVNNQYAADDLLLKTNDEVACFPPVSGG</sequence>
<evidence type="ECO:0000256" key="3">
    <source>
        <dbReference type="ARBA" id="ARBA00023150"/>
    </source>
</evidence>
<dbReference type="Gene3D" id="3.10.20.30">
    <property type="match status" value="1"/>
</dbReference>
<gene>
    <name evidence="6" type="ORF">Fuma_04980</name>
</gene>
<dbReference type="SUPFAM" id="SSF54285">
    <property type="entry name" value="MoaD/ThiS"/>
    <property type="match status" value="1"/>
</dbReference>
<keyword evidence="3" id="KW-0501">Molybdenum cofactor biosynthesis</keyword>
<dbReference type="GO" id="GO:0000166">
    <property type="term" value="F:nucleotide binding"/>
    <property type="evidence" value="ECO:0007669"/>
    <property type="project" value="UniProtKB-KW"/>
</dbReference>
<dbReference type="PANTHER" id="PTHR33359">
    <property type="entry name" value="MOLYBDOPTERIN SYNTHASE SULFUR CARRIER SUBUNIT"/>
    <property type="match status" value="1"/>
</dbReference>
<dbReference type="GO" id="GO:0006777">
    <property type="term" value="P:Mo-molybdopterin cofactor biosynthetic process"/>
    <property type="evidence" value="ECO:0007669"/>
    <property type="project" value="UniProtKB-KW"/>
</dbReference>
<dbReference type="FunFam" id="3.10.20.30:FF:000010">
    <property type="entry name" value="Molybdopterin synthase sulfur carrier subunit"/>
    <property type="match status" value="1"/>
</dbReference>
<protein>
    <recommendedName>
        <fullName evidence="5">Molybdopterin synthase sulfur carrier subunit</fullName>
    </recommendedName>
</protein>
<dbReference type="PANTHER" id="PTHR33359:SF1">
    <property type="entry name" value="MOLYBDOPTERIN SYNTHASE SULFUR CARRIER SUBUNIT"/>
    <property type="match status" value="1"/>
</dbReference>
<dbReference type="InterPro" id="IPR003749">
    <property type="entry name" value="ThiS/MoaD-like"/>
</dbReference>
<dbReference type="CDD" id="cd00754">
    <property type="entry name" value="Ubl_MoaD"/>
    <property type="match status" value="1"/>
</dbReference>
<dbReference type="InterPro" id="IPR044672">
    <property type="entry name" value="MOCS2A"/>
</dbReference>
<proteinExistence type="inferred from homology"/>
<dbReference type="AlphaFoldDB" id="A0A1P8WMN3"/>
<evidence type="ECO:0000256" key="5">
    <source>
        <dbReference type="ARBA" id="ARBA00024247"/>
    </source>
</evidence>
<keyword evidence="2" id="KW-0547">Nucleotide-binding</keyword>
<comment type="similarity">
    <text evidence="4">Belongs to the MoaD family.</text>
</comment>